<evidence type="ECO:0000256" key="1">
    <source>
        <dbReference type="SAM" id="Coils"/>
    </source>
</evidence>
<proteinExistence type="predicted"/>
<dbReference type="AlphaFoldDB" id="A0A505DHF4"/>
<comment type="caution">
    <text evidence="2">The sequence shown here is derived from an EMBL/GenBank/DDBJ whole genome shotgun (WGS) entry which is preliminary data.</text>
</comment>
<protein>
    <submittedName>
        <fullName evidence="2">Uncharacterized protein</fullName>
    </submittedName>
</protein>
<feature type="coiled-coil region" evidence="1">
    <location>
        <begin position="5"/>
        <end position="53"/>
    </location>
</feature>
<organism evidence="2 3">
    <name type="scientific">Streptomyces sporangiiformans</name>
    <dbReference type="NCBI Taxonomy" id="2315329"/>
    <lineage>
        <taxon>Bacteria</taxon>
        <taxon>Bacillati</taxon>
        <taxon>Actinomycetota</taxon>
        <taxon>Actinomycetes</taxon>
        <taxon>Kitasatosporales</taxon>
        <taxon>Streptomycetaceae</taxon>
        <taxon>Streptomyces</taxon>
    </lineage>
</organism>
<dbReference type="RefSeq" id="WP_119101161.1">
    <property type="nucleotide sequence ID" value="NZ_QXMJ01000123.1"/>
</dbReference>
<gene>
    <name evidence="2" type="ORF">FGD71_016190</name>
</gene>
<reference evidence="2 3" key="1">
    <citation type="submission" date="2019-06" db="EMBL/GenBank/DDBJ databases">
        <title>Streptomyces sporangiiformans sp. nov., a novel actinomycete isolated from soil in Mount Song.</title>
        <authorList>
            <person name="Han L."/>
        </authorList>
    </citation>
    <scope>NUCLEOTIDE SEQUENCE [LARGE SCALE GENOMIC DNA]</scope>
    <source>
        <strain evidence="2 3">NEAU-SSA 1</strain>
    </source>
</reference>
<evidence type="ECO:0000313" key="2">
    <source>
        <dbReference type="EMBL" id="TPQ21195.1"/>
    </source>
</evidence>
<dbReference type="Proteomes" id="UP000317378">
    <property type="component" value="Unassembled WGS sequence"/>
</dbReference>
<sequence>MRELLDRIEARQAAAREEIGRLREQITQLTGRLSAAERSLERLEITRETLLDLAEETDTGGPAPLPSAYRQILALFEQGEDGLHAKDVCQALGLGTEPRHTENTRAKLKRLVSRGMLTESEPGKWSVDGFVGGRSVSVRAVHPS</sequence>
<name>A0A505DHF4_9ACTN</name>
<accession>A0A505DHF4</accession>
<keyword evidence="3" id="KW-1185">Reference proteome</keyword>
<keyword evidence="1" id="KW-0175">Coiled coil</keyword>
<dbReference type="OrthoDB" id="4315401at2"/>
<evidence type="ECO:0000313" key="3">
    <source>
        <dbReference type="Proteomes" id="UP000317378"/>
    </source>
</evidence>
<dbReference type="EMBL" id="VCHX02000123">
    <property type="protein sequence ID" value="TPQ21195.1"/>
    <property type="molecule type" value="Genomic_DNA"/>
</dbReference>